<comment type="caution">
    <text evidence="2">The sequence shown here is derived from an EMBL/GenBank/DDBJ whole genome shotgun (WGS) entry which is preliminary data.</text>
</comment>
<accession>X1V2Y1</accession>
<evidence type="ECO:0000256" key="1">
    <source>
        <dbReference type="SAM" id="MobiDB-lite"/>
    </source>
</evidence>
<organism evidence="2">
    <name type="scientific">marine sediment metagenome</name>
    <dbReference type="NCBI Taxonomy" id="412755"/>
    <lineage>
        <taxon>unclassified sequences</taxon>
        <taxon>metagenomes</taxon>
        <taxon>ecological metagenomes</taxon>
    </lineage>
</organism>
<proteinExistence type="predicted"/>
<reference evidence="2" key="1">
    <citation type="journal article" date="2014" name="Front. Microbiol.">
        <title>High frequency of phylogenetically diverse reductive dehalogenase-homologous genes in deep subseafloor sedimentary metagenomes.</title>
        <authorList>
            <person name="Kawai M."/>
            <person name="Futagami T."/>
            <person name="Toyoda A."/>
            <person name="Takaki Y."/>
            <person name="Nishi S."/>
            <person name="Hori S."/>
            <person name="Arai W."/>
            <person name="Tsubouchi T."/>
            <person name="Morono Y."/>
            <person name="Uchiyama I."/>
            <person name="Ito T."/>
            <person name="Fujiyama A."/>
            <person name="Inagaki F."/>
            <person name="Takami H."/>
        </authorList>
    </citation>
    <scope>NUCLEOTIDE SEQUENCE</scope>
    <source>
        <strain evidence="2">Expedition CK06-06</strain>
    </source>
</reference>
<name>X1V2Y1_9ZZZZ</name>
<feature type="region of interest" description="Disordered" evidence="1">
    <location>
        <begin position="1"/>
        <end position="43"/>
    </location>
</feature>
<dbReference type="AlphaFoldDB" id="X1V2Y1"/>
<evidence type="ECO:0000313" key="2">
    <source>
        <dbReference type="EMBL" id="GAI98979.1"/>
    </source>
</evidence>
<feature type="non-terminal residue" evidence="2">
    <location>
        <position position="43"/>
    </location>
</feature>
<gene>
    <name evidence="2" type="ORF">S12H4_29634</name>
</gene>
<sequence length="43" mass="4955">MGLAHKIYEPLDDKITDKQPAQYYERPKNGKRPVKTPQRANSA</sequence>
<dbReference type="EMBL" id="BARW01017114">
    <property type="protein sequence ID" value="GAI98979.1"/>
    <property type="molecule type" value="Genomic_DNA"/>
</dbReference>
<protein>
    <submittedName>
        <fullName evidence="2">Uncharacterized protein</fullName>
    </submittedName>
</protein>
<feature type="compositionally biased region" description="Basic and acidic residues" evidence="1">
    <location>
        <begin position="1"/>
        <end position="17"/>
    </location>
</feature>